<accession>A0A5M9K5M9</accession>
<dbReference type="CDD" id="cd22997">
    <property type="entry name" value="GT_LH"/>
    <property type="match status" value="1"/>
</dbReference>
<gene>
    <name evidence="2" type="ORF">EYC84_004879</name>
</gene>
<protein>
    <submittedName>
        <fullName evidence="2">Uncharacterized protein</fullName>
    </submittedName>
</protein>
<feature type="compositionally biased region" description="Low complexity" evidence="1">
    <location>
        <begin position="40"/>
        <end position="62"/>
    </location>
</feature>
<dbReference type="Proteomes" id="UP000322873">
    <property type="component" value="Unassembled WGS sequence"/>
</dbReference>
<name>A0A5M9K5M9_MONFR</name>
<dbReference type="Gene3D" id="6.10.250.2790">
    <property type="match status" value="1"/>
</dbReference>
<dbReference type="PANTHER" id="PTHR36587:SF2">
    <property type="entry name" value="EXPRESSION SITE-ASSOCIATED GENE 3 (ESAG3)-LIKE PROTEIN"/>
    <property type="match status" value="1"/>
</dbReference>
<evidence type="ECO:0000313" key="3">
    <source>
        <dbReference type="Proteomes" id="UP000322873"/>
    </source>
</evidence>
<reference evidence="2 3" key="1">
    <citation type="submission" date="2019-06" db="EMBL/GenBank/DDBJ databases">
        <title>Genome Sequence of the Brown Rot Fungal Pathogen Monilinia fructicola.</title>
        <authorList>
            <person name="De Miccolis Angelini R.M."/>
            <person name="Landi L."/>
            <person name="Abate D."/>
            <person name="Pollastro S."/>
            <person name="Romanazzi G."/>
            <person name="Faretra F."/>
        </authorList>
    </citation>
    <scope>NUCLEOTIDE SEQUENCE [LARGE SCALE GENOMIC DNA]</scope>
    <source>
        <strain evidence="2 3">Mfrc123</strain>
    </source>
</reference>
<dbReference type="EMBL" id="VICG01000002">
    <property type="protein sequence ID" value="KAA8575779.1"/>
    <property type="molecule type" value="Genomic_DNA"/>
</dbReference>
<evidence type="ECO:0000256" key="1">
    <source>
        <dbReference type="SAM" id="MobiDB-lite"/>
    </source>
</evidence>
<feature type="region of interest" description="Disordered" evidence="1">
    <location>
        <begin position="39"/>
        <end position="62"/>
    </location>
</feature>
<keyword evidence="3" id="KW-1185">Reference proteome</keyword>
<sequence length="845" mass="92854">MAWDSKSAQLLQNNAKSTHVADPALQPFLDPSFDPADYLNSTLPPLQSSSTSSSSRNSVPLAELSTQTQTLLSHLSAHTTRLTTTLTQLTDEILRSGSRLAYEVEVLRGETLGLENALTRRPTRSGDLHGTSRARSTTLTIPKTPTAEDTNSNKVIDPPYITQLRTLTLVRSRLDTVIKTFGDAMAWTFPPSEVSVTSSFLSVSAPEPGSEAHSTEERGQQVSKKIRDEIADLLIGNDPIDGIEAAAKRVQELKELALVWKGTAEERARSKFVESLAKMVEDRHRDLLKDAEQDGQLSQRYEIQQTASSLGHYVPSKLSGAFAPHYAVDVGRWDDTISSNDTDTNVVRPIFHLIIPARRRSINLCRSLLSAAILNYPPPTLIGFELEGKGPREQAAASPSQYLQHTLDFLSGRDVQDDDIVLILNEDTWLQLPAEITIGRFLTNLRDASASLLKQYGRTDTDTVLDNKTTPLHIRPQKYTQRVLFAAQKQCSTGNPPVDPTCYANTIPQSHLPKKIYGKETDRQQGGRYSRPRFIEGSLSIGRAGDVKKVWRRAEDLAQSHHKHGATLMVQDVLTRIFGEQEWDRVRSRRASSTRFRIWLEGKLGYDGSGRALVADDGLLGKGGVSGNREFGIGLDYSSEIFQTMGNARDDVRFVEFGEEEEGSRKGRMGMGMGMGTLRGFVKGRLRGAVTWRGDLEGIGGPLQLCGGAGAGAGAANETGSGLAEARESGDVSWKDVQLATNIIVPRGGVPASLDLRGRPGEDDEGERLREECWGKMWWRKWSRTLLRRCLSAVGAQAWKGSVGAEDGWWDLRGGRGGVWTGKGEWIEWAEVCGEFEGSLFGDAG</sequence>
<proteinExistence type="predicted"/>
<evidence type="ECO:0000313" key="2">
    <source>
        <dbReference type="EMBL" id="KAA8575779.1"/>
    </source>
</evidence>
<dbReference type="VEuPathDB" id="FungiDB:MFRU_020g01250"/>
<comment type="caution">
    <text evidence="2">The sequence shown here is derived from an EMBL/GenBank/DDBJ whole genome shotgun (WGS) entry which is preliminary data.</text>
</comment>
<dbReference type="VEuPathDB" id="FungiDB:MFRU_020g01240"/>
<organism evidence="2 3">
    <name type="scientific">Monilinia fructicola</name>
    <name type="common">Brown rot fungus</name>
    <name type="synonym">Ciboria fructicola</name>
    <dbReference type="NCBI Taxonomy" id="38448"/>
    <lineage>
        <taxon>Eukaryota</taxon>
        <taxon>Fungi</taxon>
        <taxon>Dikarya</taxon>
        <taxon>Ascomycota</taxon>
        <taxon>Pezizomycotina</taxon>
        <taxon>Leotiomycetes</taxon>
        <taxon>Helotiales</taxon>
        <taxon>Sclerotiniaceae</taxon>
        <taxon>Monilinia</taxon>
    </lineage>
</organism>
<dbReference type="PANTHER" id="PTHR36587">
    <property type="entry name" value="EXPRESSION SITE-ASSOCIATED GENE 3 (ESAG3)-LIKE PROTEIN"/>
    <property type="match status" value="1"/>
</dbReference>
<dbReference type="AlphaFoldDB" id="A0A5M9K5M9"/>